<sequence length="300" mass="32576">MHKFATVIRKLPSRHRELQLEIWPNQGAGVMLFYPGTMLSPFQYRPLLAALRQSGFAVAALHLTGHGLNRHSTGFTFGDLLQNGLDAEGWLRAEGHSDIAVCGHSQGGILALAHAAASSRLTAAFPITGILPQMREAIYLTRFASLADRRQKIAAFFATLARWLPRLPLPLHAYLEPGKILAGARRTVTDRRKARFTYPLEFLASLFNARLSHKLGCPVCLFSARNDALFTPAVIQATFDALEAPSKRLVWLAGGGHLAAMNPPLCRFMACTAAAVCAGLKLPLRLERSSIASGGAFDGL</sequence>
<dbReference type="EMBL" id="CP036295">
    <property type="protein sequence ID" value="QCC85449.1"/>
    <property type="molecule type" value="Genomic_DNA"/>
</dbReference>
<keyword evidence="2" id="KW-0378">Hydrolase</keyword>
<dbReference type="GO" id="GO:0016787">
    <property type="term" value="F:hydrolase activity"/>
    <property type="evidence" value="ECO:0007669"/>
    <property type="project" value="UniProtKB-KW"/>
</dbReference>
<dbReference type="SUPFAM" id="SSF53474">
    <property type="entry name" value="alpha/beta-Hydrolases"/>
    <property type="match status" value="1"/>
</dbReference>
<dbReference type="InterPro" id="IPR029058">
    <property type="entry name" value="AB_hydrolase_fold"/>
</dbReference>
<dbReference type="InterPro" id="IPR000073">
    <property type="entry name" value="AB_hydrolase_1"/>
</dbReference>
<dbReference type="OrthoDB" id="5453184at2"/>
<evidence type="ECO:0000313" key="2">
    <source>
        <dbReference type="EMBL" id="QCC85449.1"/>
    </source>
</evidence>
<dbReference type="RefSeq" id="WP_136399614.1">
    <property type="nucleotide sequence ID" value="NZ_CP036295.1"/>
</dbReference>
<dbReference type="Proteomes" id="UP000297065">
    <property type="component" value="Chromosome"/>
</dbReference>
<dbReference type="Pfam" id="PF12697">
    <property type="entry name" value="Abhydrolase_6"/>
    <property type="match status" value="1"/>
</dbReference>
<evidence type="ECO:0000313" key="3">
    <source>
        <dbReference type="Proteomes" id="UP000297065"/>
    </source>
</evidence>
<proteinExistence type="predicted"/>
<name>A0A4P7UHN2_DESDE</name>
<dbReference type="AlphaFoldDB" id="A0A4P7UHN2"/>
<feature type="domain" description="AB hydrolase-1" evidence="1">
    <location>
        <begin position="35"/>
        <end position="262"/>
    </location>
</feature>
<evidence type="ECO:0000259" key="1">
    <source>
        <dbReference type="Pfam" id="PF12697"/>
    </source>
</evidence>
<dbReference type="Gene3D" id="3.40.50.1820">
    <property type="entry name" value="alpha/beta hydrolase"/>
    <property type="match status" value="1"/>
</dbReference>
<dbReference type="PANTHER" id="PTHR43194:SF2">
    <property type="entry name" value="PEROXISOMAL MEMBRANE PROTEIN LPX1"/>
    <property type="match status" value="1"/>
</dbReference>
<gene>
    <name evidence="2" type="ORF">DDIC_06070</name>
</gene>
<reference evidence="2 3" key="1">
    <citation type="submission" date="2019-02" db="EMBL/GenBank/DDBJ databases">
        <title>Complete Genome Sequence of Desulfovibrio desulfuricans IC1, a Sulfonate Utilizing Anaerobe.</title>
        <authorList>
            <person name="Day L.A."/>
            <person name="De Leon K.B."/>
            <person name="Wall J.D."/>
        </authorList>
    </citation>
    <scope>NUCLEOTIDE SEQUENCE [LARGE SCALE GENOMIC DNA]</scope>
    <source>
        <strain evidence="2 3">IC1</strain>
    </source>
</reference>
<protein>
    <submittedName>
        <fullName evidence="2">Alpha/beta fold hydrolase</fullName>
    </submittedName>
</protein>
<dbReference type="InterPro" id="IPR050228">
    <property type="entry name" value="Carboxylesterase_BioH"/>
</dbReference>
<organism evidence="2 3">
    <name type="scientific">Desulfovibrio desulfuricans</name>
    <dbReference type="NCBI Taxonomy" id="876"/>
    <lineage>
        <taxon>Bacteria</taxon>
        <taxon>Pseudomonadati</taxon>
        <taxon>Thermodesulfobacteriota</taxon>
        <taxon>Desulfovibrionia</taxon>
        <taxon>Desulfovibrionales</taxon>
        <taxon>Desulfovibrionaceae</taxon>
        <taxon>Desulfovibrio</taxon>
    </lineage>
</organism>
<accession>A0A4P7UHN2</accession>
<dbReference type="PANTHER" id="PTHR43194">
    <property type="entry name" value="HYDROLASE ALPHA/BETA FOLD FAMILY"/>
    <property type="match status" value="1"/>
</dbReference>